<sequence length="79" mass="8806">MPNNDETRINFDKTVSLRSESGELLGEALVTMRHGDIIISAEINPNTSFARKLMAAEGSFSIRTDEPPTTEIDYSVFEQ</sequence>
<protein>
    <submittedName>
        <fullName evidence="1">Uncharacterized protein</fullName>
    </submittedName>
</protein>
<dbReference type="Proteomes" id="UP000241360">
    <property type="component" value="Segment"/>
</dbReference>
<accession>A0A2L1IWD8</accession>
<gene>
    <name evidence="1" type="ORF">SEA_BING_66</name>
</gene>
<keyword evidence="2" id="KW-1185">Reference proteome</keyword>
<proteinExistence type="predicted"/>
<name>A0A2L1IWD8_9CAUD</name>
<reference evidence="2" key="1">
    <citation type="submission" date="2018-01" db="EMBL/GenBank/DDBJ databases">
        <authorList>
            <person name="Wardenburg K.E."/>
            <person name="Rana S."/>
            <person name="Felix E."/>
            <person name="Puentes R.J."/>
            <person name="Shaffer C.D."/>
            <person name="Weston-Hafer K.A."/>
            <person name="Russell D.A."/>
            <person name="Pope W.H."/>
            <person name="Jacobs-Sera D."/>
            <person name="Hendrix R.W."/>
            <person name="Hatfull G.F."/>
        </authorList>
    </citation>
    <scope>NUCLEOTIDE SEQUENCE [LARGE SCALE GENOMIC DNA]</scope>
</reference>
<evidence type="ECO:0000313" key="2">
    <source>
        <dbReference type="Proteomes" id="UP000241360"/>
    </source>
</evidence>
<organism evidence="1 2">
    <name type="scientific">Streptomyces phage Bing</name>
    <dbReference type="NCBI Taxonomy" id="2079427"/>
    <lineage>
        <taxon>Viruses</taxon>
        <taxon>Duplodnaviria</taxon>
        <taxon>Heunggongvirae</taxon>
        <taxon>Uroviricota</taxon>
        <taxon>Caudoviricetes</taxon>
        <taxon>Bingvirus</taxon>
        <taxon>Bingvirus bing</taxon>
    </lineage>
</organism>
<dbReference type="EMBL" id="MG757154">
    <property type="protein sequence ID" value="AVD99488.1"/>
    <property type="molecule type" value="Genomic_DNA"/>
</dbReference>
<evidence type="ECO:0000313" key="1">
    <source>
        <dbReference type="EMBL" id="AVD99488.1"/>
    </source>
</evidence>